<dbReference type="PANTHER" id="PTHR23131">
    <property type="entry name" value="ENDORIBONUCLEASE LACTB2"/>
    <property type="match status" value="1"/>
</dbReference>
<dbReference type="PANTHER" id="PTHR23131:SF0">
    <property type="entry name" value="ENDORIBONUCLEASE LACTB2"/>
    <property type="match status" value="1"/>
</dbReference>
<keyword evidence="3" id="KW-0479">Metal-binding</keyword>
<evidence type="ECO:0000256" key="6">
    <source>
        <dbReference type="ARBA" id="ARBA00050605"/>
    </source>
</evidence>
<dbReference type="Proteomes" id="UP000310066">
    <property type="component" value="Unassembled WGS sequence"/>
</dbReference>
<evidence type="ECO:0000256" key="2">
    <source>
        <dbReference type="ARBA" id="ARBA00006759"/>
    </source>
</evidence>
<evidence type="ECO:0000313" key="8">
    <source>
        <dbReference type="EMBL" id="TKA43549.1"/>
    </source>
</evidence>
<protein>
    <recommendedName>
        <fullName evidence="7">Metallo-beta-lactamase domain-containing protein</fullName>
    </recommendedName>
</protein>
<evidence type="ECO:0000313" key="9">
    <source>
        <dbReference type="Proteomes" id="UP000310066"/>
    </source>
</evidence>
<comment type="similarity">
    <text evidence="2">Belongs to the metallo-beta-lactamase superfamily. Glyoxalase II family.</text>
</comment>
<dbReference type="CDD" id="cd07722">
    <property type="entry name" value="LACTB2-like_MBL-fold"/>
    <property type="match status" value="1"/>
</dbReference>
<dbReference type="InterPro" id="IPR041516">
    <property type="entry name" value="LACTB2_WH"/>
</dbReference>
<proteinExistence type="inferred from homology"/>
<name>A0A4V5N8Q2_9PEZI</name>
<dbReference type="InterPro" id="IPR036388">
    <property type="entry name" value="WH-like_DNA-bd_sf"/>
</dbReference>
<dbReference type="EMBL" id="NAJP01000018">
    <property type="protein sequence ID" value="TKA43549.1"/>
    <property type="molecule type" value="Genomic_DNA"/>
</dbReference>
<dbReference type="FunFam" id="3.60.15.10:FF:000041">
    <property type="entry name" value="Metallo-beta-lactamase domain protein"/>
    <property type="match status" value="1"/>
</dbReference>
<dbReference type="Gene3D" id="3.60.15.10">
    <property type="entry name" value="Ribonuclease Z/Hydroxyacylglutathione hydrolase-like"/>
    <property type="match status" value="1"/>
</dbReference>
<dbReference type="Gene3D" id="1.10.10.10">
    <property type="entry name" value="Winged helix-like DNA-binding domain superfamily/Winged helix DNA-binding domain"/>
    <property type="match status" value="1"/>
</dbReference>
<dbReference type="InterPro" id="IPR050662">
    <property type="entry name" value="Sec-metab_biosynth-thioest"/>
</dbReference>
<dbReference type="InterPro" id="IPR036866">
    <property type="entry name" value="RibonucZ/Hydroxyglut_hydro"/>
</dbReference>
<dbReference type="SMART" id="SM00849">
    <property type="entry name" value="Lactamase_B"/>
    <property type="match status" value="1"/>
</dbReference>
<organism evidence="8 9">
    <name type="scientific">Friedmanniomyces endolithicus</name>
    <dbReference type="NCBI Taxonomy" id="329885"/>
    <lineage>
        <taxon>Eukaryota</taxon>
        <taxon>Fungi</taxon>
        <taxon>Dikarya</taxon>
        <taxon>Ascomycota</taxon>
        <taxon>Pezizomycotina</taxon>
        <taxon>Dothideomycetes</taxon>
        <taxon>Dothideomycetidae</taxon>
        <taxon>Mycosphaerellales</taxon>
        <taxon>Teratosphaeriaceae</taxon>
        <taxon>Friedmanniomyces</taxon>
    </lineage>
</organism>
<keyword evidence="5" id="KW-0862">Zinc</keyword>
<dbReference type="Pfam" id="PF00753">
    <property type="entry name" value="Lactamase_B"/>
    <property type="match status" value="1"/>
</dbReference>
<dbReference type="STRING" id="329885.A0A4V5N8Q2"/>
<accession>A0A4V5N8Q2</accession>
<dbReference type="InterPro" id="IPR001279">
    <property type="entry name" value="Metallo-B-lactamas"/>
</dbReference>
<comment type="cofactor">
    <cofactor evidence="1">
        <name>Zn(2+)</name>
        <dbReference type="ChEBI" id="CHEBI:29105"/>
    </cofactor>
</comment>
<keyword evidence="4" id="KW-0378">Hydrolase</keyword>
<dbReference type="GO" id="GO:0044550">
    <property type="term" value="P:secondary metabolite biosynthetic process"/>
    <property type="evidence" value="ECO:0007669"/>
    <property type="project" value="TreeGrafter"/>
</dbReference>
<evidence type="ECO:0000256" key="5">
    <source>
        <dbReference type="ARBA" id="ARBA00022833"/>
    </source>
</evidence>
<dbReference type="InterPro" id="IPR047921">
    <property type="entry name" value="LACTB2-like_MBL-fold"/>
</dbReference>
<evidence type="ECO:0000259" key="7">
    <source>
        <dbReference type="SMART" id="SM00849"/>
    </source>
</evidence>
<dbReference type="SUPFAM" id="SSF56281">
    <property type="entry name" value="Metallo-hydrolase/oxidoreductase"/>
    <property type="match status" value="1"/>
</dbReference>
<feature type="domain" description="Metallo-beta-lactamase" evidence="7">
    <location>
        <begin position="77"/>
        <end position="241"/>
    </location>
</feature>
<evidence type="ECO:0000256" key="3">
    <source>
        <dbReference type="ARBA" id="ARBA00022723"/>
    </source>
</evidence>
<dbReference type="GO" id="GO:0046872">
    <property type="term" value="F:metal ion binding"/>
    <property type="evidence" value="ECO:0007669"/>
    <property type="project" value="UniProtKB-KW"/>
</dbReference>
<gene>
    <name evidence="8" type="ORF">B0A54_05331</name>
</gene>
<dbReference type="GO" id="GO:0016787">
    <property type="term" value="F:hydrolase activity"/>
    <property type="evidence" value="ECO:0007669"/>
    <property type="project" value="UniProtKB-KW"/>
</dbReference>
<evidence type="ECO:0000256" key="4">
    <source>
        <dbReference type="ARBA" id="ARBA00022801"/>
    </source>
</evidence>
<sequence>MLRTQTLATLALRTHPSLLRPTLTTLPFTIPTRSLQTPPPRPRKMVEPLSHLPPITRLSPLVLRILGGNPSKFTLQGTNTYLLGAGPRKLLLDTGEGNSLWPQTLKEALEAGNASVGEGVSIETVLLTHWHPDHIGGVPAVRALFPDARVYKNRCTHVSPDQEDIADGQLFRVPGATLRALHTPGHAADHMAFLLEEEDAMFTGDNVLGHGTAVFEDLAVYMGSLERMAGTGFRGRAYPGHGEVIEEGRGKVGEYVRHRLGREEEVLGVLRGEEGGGGGEAGWSSMGIVKVVYKVYPEGLHGPAEGGVVQVLRKLEGEGKVERVGAGGWRIAGAEGQKKSAL</sequence>
<evidence type="ECO:0000256" key="1">
    <source>
        <dbReference type="ARBA" id="ARBA00001947"/>
    </source>
</evidence>
<comment type="catalytic activity">
    <reaction evidence="6">
        <text>(3R)-atrochrysone 2-carbonyl-[ACP] + H2O = (3R)-atrochrysone 2-carboxylate + holo-[ACP] + H(+)</text>
        <dbReference type="Rhea" id="RHEA:64236"/>
        <dbReference type="Rhea" id="RHEA-COMP:9685"/>
        <dbReference type="Rhea" id="RHEA-COMP:20479"/>
        <dbReference type="ChEBI" id="CHEBI:15377"/>
        <dbReference type="ChEBI" id="CHEBI:15378"/>
        <dbReference type="ChEBI" id="CHEBI:64479"/>
        <dbReference type="ChEBI" id="CHEBI:234107"/>
        <dbReference type="ChEBI" id="CHEBI:234110"/>
    </reaction>
    <physiologicalReaction direction="left-to-right" evidence="6">
        <dbReference type="Rhea" id="RHEA:64237"/>
    </physiologicalReaction>
</comment>
<dbReference type="Pfam" id="PF17778">
    <property type="entry name" value="WHD_BLACT"/>
    <property type="match status" value="1"/>
</dbReference>
<dbReference type="AlphaFoldDB" id="A0A4V5N8Q2"/>
<comment type="caution">
    <text evidence="8">The sequence shown here is derived from an EMBL/GenBank/DDBJ whole genome shotgun (WGS) entry which is preliminary data.</text>
</comment>
<dbReference type="OrthoDB" id="17458at2759"/>
<reference evidence="8 9" key="1">
    <citation type="submission" date="2017-03" db="EMBL/GenBank/DDBJ databases">
        <title>Genomes of endolithic fungi from Antarctica.</title>
        <authorList>
            <person name="Coleine C."/>
            <person name="Masonjones S."/>
            <person name="Stajich J.E."/>
        </authorList>
    </citation>
    <scope>NUCLEOTIDE SEQUENCE [LARGE SCALE GENOMIC DNA]</scope>
    <source>
        <strain evidence="8 9">CCFEE 5311</strain>
    </source>
</reference>